<evidence type="ECO:0000313" key="2">
    <source>
        <dbReference type="EMBL" id="TCO85393.1"/>
    </source>
</evidence>
<dbReference type="AlphaFoldDB" id="A0A4R2LBB1"/>
<organism evidence="2 3">
    <name type="scientific">Frisingicoccus caecimuris</name>
    <dbReference type="NCBI Taxonomy" id="1796636"/>
    <lineage>
        <taxon>Bacteria</taxon>
        <taxon>Bacillati</taxon>
        <taxon>Bacillota</taxon>
        <taxon>Clostridia</taxon>
        <taxon>Lachnospirales</taxon>
        <taxon>Lachnospiraceae</taxon>
        <taxon>Frisingicoccus</taxon>
    </lineage>
</organism>
<keyword evidence="1" id="KW-0472">Membrane</keyword>
<dbReference type="Pfam" id="PF04298">
    <property type="entry name" value="Zn_peptidase_2"/>
    <property type="match status" value="1"/>
</dbReference>
<comment type="caution">
    <text evidence="2">The sequence shown here is derived from an EMBL/GenBank/DDBJ whole genome shotgun (WGS) entry which is preliminary data.</text>
</comment>
<dbReference type="EMBL" id="SLXA01000003">
    <property type="protein sequence ID" value="TCO85393.1"/>
    <property type="molecule type" value="Genomic_DNA"/>
</dbReference>
<dbReference type="PANTHER" id="PTHR36434">
    <property type="entry name" value="MEMBRANE PROTEASE YUGP-RELATED"/>
    <property type="match status" value="1"/>
</dbReference>
<sequence length="241" mass="26196">MYGGMYYYPGFYFDPTYILILIGALLSMWASARVKSTFARYDRVRNFRGITGAQAAETILHQAGIYNVSVQRISGSLTDHYDPAAKVLRLSDSVFGATSVAAIGVAAHECGHAIQDQQDYAPLRIRASLVPICNFGSTISWPLILIGVLMGWNQFLIRAGIILFFAVVLFQLVTLPVEFNASSRALKILSSTGLLQGDENEGARKVLSAAALTYVAGAAASILQLLRLLILFGGRGRRDDD</sequence>
<dbReference type="PANTHER" id="PTHR36434:SF1">
    <property type="entry name" value="MEMBRANE PROTEASE YUGP-RELATED"/>
    <property type="match status" value="1"/>
</dbReference>
<keyword evidence="1" id="KW-0812">Transmembrane</keyword>
<evidence type="ECO:0008006" key="4">
    <source>
        <dbReference type="Google" id="ProtNLM"/>
    </source>
</evidence>
<evidence type="ECO:0000313" key="3">
    <source>
        <dbReference type="Proteomes" id="UP000295711"/>
    </source>
</evidence>
<evidence type="ECO:0000256" key="1">
    <source>
        <dbReference type="SAM" id="Phobius"/>
    </source>
</evidence>
<feature type="transmembrane region" description="Helical" evidence="1">
    <location>
        <begin position="155"/>
        <end position="177"/>
    </location>
</feature>
<dbReference type="InterPro" id="IPR007395">
    <property type="entry name" value="Zn_peptidase_2"/>
</dbReference>
<protein>
    <recommendedName>
        <fullName evidence="4">Zn-dependent protease</fullName>
    </recommendedName>
</protein>
<reference evidence="2 3" key="1">
    <citation type="submission" date="2019-03" db="EMBL/GenBank/DDBJ databases">
        <title>Genomic Encyclopedia of Type Strains, Phase IV (KMG-IV): sequencing the most valuable type-strain genomes for metagenomic binning, comparative biology and taxonomic classification.</title>
        <authorList>
            <person name="Goeker M."/>
        </authorList>
    </citation>
    <scope>NUCLEOTIDE SEQUENCE [LARGE SCALE GENOMIC DNA]</scope>
    <source>
        <strain evidence="2 3">DSM 28559</strain>
    </source>
</reference>
<feature type="transmembrane region" description="Helical" evidence="1">
    <location>
        <begin position="129"/>
        <end position="149"/>
    </location>
</feature>
<name>A0A4R2LBB1_9FIRM</name>
<gene>
    <name evidence="2" type="ORF">EV212_103114</name>
</gene>
<dbReference type="Proteomes" id="UP000295711">
    <property type="component" value="Unassembled WGS sequence"/>
</dbReference>
<proteinExistence type="predicted"/>
<keyword evidence="1" id="KW-1133">Transmembrane helix</keyword>
<keyword evidence="3" id="KW-1185">Reference proteome</keyword>
<feature type="transmembrane region" description="Helical" evidence="1">
    <location>
        <begin position="6"/>
        <end position="30"/>
    </location>
</feature>
<accession>A0A4R2LBB1</accession>
<feature type="transmembrane region" description="Helical" evidence="1">
    <location>
        <begin position="211"/>
        <end position="232"/>
    </location>
</feature>